<dbReference type="AlphaFoldDB" id="A0A918DCN6"/>
<dbReference type="GO" id="GO:0016757">
    <property type="term" value="F:glycosyltransferase activity"/>
    <property type="evidence" value="ECO:0007669"/>
    <property type="project" value="UniProtKB-KW"/>
</dbReference>
<keyword evidence="2" id="KW-0808">Transferase</keyword>
<evidence type="ECO:0000313" key="5">
    <source>
        <dbReference type="Proteomes" id="UP000598196"/>
    </source>
</evidence>
<dbReference type="SUPFAM" id="SSF53756">
    <property type="entry name" value="UDP-Glycosyltransferase/glycogen phosphorylase"/>
    <property type="match status" value="1"/>
</dbReference>
<protein>
    <recommendedName>
        <fullName evidence="3">Glycosyl transferase family 1 domain-containing protein</fullName>
    </recommendedName>
</protein>
<sequence>MTKRPRHDSARNAAIYFAADGYDPAAKGINGRRVAGESFIRGFFRHAEVDEFVSLATTSADQPLFDRLASEERAGMPVRHLLARQPQQIASLGTLFYPSPNFAAETWRRAPTGQAAWSICGITHTISTKGVMQGFYDLRASAQAEWDAVICTSRAVLASVLHQFELIDSFHERRFHGARPPRPQLPVIPLGVHCDAFAPDPAAGAALRERLGLGPKDVLFTTIARLTPHEKFDPLPLYIAMQAAQRRMPRGARLAVAFCGIFRDDYSRKIFEQGAAKLMPDVGFHLLDGESAADRKAALSGADVFVFAIDNIQETFGLAPIEAMAAGVPVLVSDWDGLRDTVTADVGLRVATRTLGAAHAEQESFRHLTGVDTYLQYCGQASAMTEIDMVALTGAIQMLALNPDLRARMGAAGARRARAVYDWSQVIPQMQDLWQELSVRRKAALSAEPAMARAAIPVGPSPFAMFATYPTRRGGLEGERFIPGALAPTLTLAETLALRDYTSTGRQVEATTTLAAVHDAILAAGAAGIDRAGLEARTGMNPISTDRALIWLLKYGFARRA</sequence>
<evidence type="ECO:0000313" key="4">
    <source>
        <dbReference type="EMBL" id="GGO28146.1"/>
    </source>
</evidence>
<dbReference type="InterPro" id="IPR001296">
    <property type="entry name" value="Glyco_trans_1"/>
</dbReference>
<accession>A0A918DCN6</accession>
<dbReference type="Pfam" id="PF00534">
    <property type="entry name" value="Glycos_transf_1"/>
    <property type="match status" value="1"/>
</dbReference>
<dbReference type="OrthoDB" id="9790710at2"/>
<organism evidence="4 5">
    <name type="scientific">Gemmobacter aquaticus</name>
    <dbReference type="NCBI Taxonomy" id="490185"/>
    <lineage>
        <taxon>Bacteria</taxon>
        <taxon>Pseudomonadati</taxon>
        <taxon>Pseudomonadota</taxon>
        <taxon>Alphaproteobacteria</taxon>
        <taxon>Rhodobacterales</taxon>
        <taxon>Paracoccaceae</taxon>
        <taxon>Gemmobacter</taxon>
    </lineage>
</organism>
<dbReference type="Gene3D" id="3.40.50.2000">
    <property type="entry name" value="Glycogen Phosphorylase B"/>
    <property type="match status" value="1"/>
</dbReference>
<dbReference type="CDD" id="cd03801">
    <property type="entry name" value="GT4_PimA-like"/>
    <property type="match status" value="1"/>
</dbReference>
<dbReference type="Proteomes" id="UP000598196">
    <property type="component" value="Unassembled WGS sequence"/>
</dbReference>
<evidence type="ECO:0000256" key="1">
    <source>
        <dbReference type="ARBA" id="ARBA00022676"/>
    </source>
</evidence>
<reference evidence="4 5" key="1">
    <citation type="journal article" date="2014" name="Int. J. Syst. Evol. Microbiol.">
        <title>Complete genome sequence of Corynebacterium casei LMG S-19264T (=DSM 44701T), isolated from a smear-ripened cheese.</title>
        <authorList>
            <consortium name="US DOE Joint Genome Institute (JGI-PGF)"/>
            <person name="Walter F."/>
            <person name="Albersmeier A."/>
            <person name="Kalinowski J."/>
            <person name="Ruckert C."/>
        </authorList>
    </citation>
    <scope>NUCLEOTIDE SEQUENCE [LARGE SCALE GENOMIC DNA]</scope>
    <source>
        <strain evidence="4 5">CGMCC 1.7029</strain>
    </source>
</reference>
<proteinExistence type="predicted"/>
<comment type="caution">
    <text evidence="4">The sequence shown here is derived from an EMBL/GenBank/DDBJ whole genome shotgun (WGS) entry which is preliminary data.</text>
</comment>
<dbReference type="PANTHER" id="PTHR12526:SF510">
    <property type="entry name" value="D-INOSITOL 3-PHOSPHATE GLYCOSYLTRANSFERASE"/>
    <property type="match status" value="1"/>
</dbReference>
<feature type="domain" description="Glycosyl transferase family 1" evidence="3">
    <location>
        <begin position="208"/>
        <end position="350"/>
    </location>
</feature>
<dbReference type="EMBL" id="BMLP01000001">
    <property type="protein sequence ID" value="GGO28146.1"/>
    <property type="molecule type" value="Genomic_DNA"/>
</dbReference>
<dbReference type="PANTHER" id="PTHR12526">
    <property type="entry name" value="GLYCOSYLTRANSFERASE"/>
    <property type="match status" value="1"/>
</dbReference>
<evidence type="ECO:0000256" key="2">
    <source>
        <dbReference type="ARBA" id="ARBA00022679"/>
    </source>
</evidence>
<evidence type="ECO:0000259" key="3">
    <source>
        <dbReference type="Pfam" id="PF00534"/>
    </source>
</evidence>
<dbReference type="RefSeq" id="WP_158635528.1">
    <property type="nucleotide sequence ID" value="NZ_BMLP01000001.1"/>
</dbReference>
<gene>
    <name evidence="4" type="ORF">GCM10010991_10670</name>
</gene>
<keyword evidence="5" id="KW-1185">Reference proteome</keyword>
<name>A0A918DCN6_9RHOB</name>
<keyword evidence="1" id="KW-0328">Glycosyltransferase</keyword>